<name>A0A9D2U8G1_9FIRM</name>
<evidence type="ECO:0000256" key="1">
    <source>
        <dbReference type="SAM" id="Phobius"/>
    </source>
</evidence>
<reference evidence="3" key="1">
    <citation type="journal article" date="2021" name="PeerJ">
        <title>Extensive microbial diversity within the chicken gut microbiome revealed by metagenomics and culture.</title>
        <authorList>
            <person name="Gilroy R."/>
            <person name="Ravi A."/>
            <person name="Getino M."/>
            <person name="Pursley I."/>
            <person name="Horton D.L."/>
            <person name="Alikhan N.F."/>
            <person name="Baker D."/>
            <person name="Gharbi K."/>
            <person name="Hall N."/>
            <person name="Watson M."/>
            <person name="Adriaenssens E.M."/>
            <person name="Foster-Nyarko E."/>
            <person name="Jarju S."/>
            <person name="Secka A."/>
            <person name="Antonio M."/>
            <person name="Oren A."/>
            <person name="Chaudhuri R.R."/>
            <person name="La Ragione R."/>
            <person name="Hildebrand F."/>
            <person name="Pallen M.J."/>
        </authorList>
    </citation>
    <scope>NUCLEOTIDE SEQUENCE</scope>
    <source>
        <strain evidence="3">ChiBcec15-3976</strain>
    </source>
</reference>
<feature type="transmembrane region" description="Helical" evidence="1">
    <location>
        <begin position="129"/>
        <end position="152"/>
    </location>
</feature>
<proteinExistence type="predicted"/>
<evidence type="ECO:0000259" key="2">
    <source>
        <dbReference type="Pfam" id="PF07853"/>
    </source>
</evidence>
<dbReference type="AlphaFoldDB" id="A0A9D2U8G1"/>
<dbReference type="EMBL" id="DWUU01000054">
    <property type="protein sequence ID" value="HJD43129.1"/>
    <property type="molecule type" value="Genomic_DNA"/>
</dbReference>
<feature type="domain" description="DUF1648" evidence="2">
    <location>
        <begin position="18"/>
        <end position="63"/>
    </location>
</feature>
<keyword evidence="1" id="KW-0472">Membrane</keyword>
<keyword evidence="1" id="KW-1133">Transmembrane helix</keyword>
<dbReference type="Proteomes" id="UP000823909">
    <property type="component" value="Unassembled WGS sequence"/>
</dbReference>
<protein>
    <submittedName>
        <fullName evidence="3">DUF1648 domain-containing protein</fullName>
    </submittedName>
</protein>
<comment type="caution">
    <text evidence="3">The sequence shown here is derived from an EMBL/GenBank/DDBJ whole genome shotgun (WGS) entry which is preliminary data.</text>
</comment>
<sequence>MDFRETRTDKLLEYLCRIILAGTLVFLIAYWSRIPDQIPTHYNAAGEIDSWGGKGMIWFIVIMSWVMYLGITFVEKYPEIWNTGVKITKKNAEKVYRLLKYLICTSKLIMVAVFCSLAVFSALASPLPAWWTAVYFTLLIGNAVFWLVRIIIARK</sequence>
<evidence type="ECO:0000313" key="4">
    <source>
        <dbReference type="Proteomes" id="UP000823909"/>
    </source>
</evidence>
<gene>
    <name evidence="3" type="ORF">H9910_09020</name>
</gene>
<dbReference type="Pfam" id="PF07853">
    <property type="entry name" value="DUF1648"/>
    <property type="match status" value="1"/>
</dbReference>
<reference evidence="3" key="2">
    <citation type="submission" date="2021-04" db="EMBL/GenBank/DDBJ databases">
        <authorList>
            <person name="Gilroy R."/>
        </authorList>
    </citation>
    <scope>NUCLEOTIDE SEQUENCE</scope>
    <source>
        <strain evidence="3">ChiBcec15-3976</strain>
    </source>
</reference>
<feature type="transmembrane region" description="Helical" evidence="1">
    <location>
        <begin position="12"/>
        <end position="32"/>
    </location>
</feature>
<feature type="transmembrane region" description="Helical" evidence="1">
    <location>
        <begin position="98"/>
        <end position="123"/>
    </location>
</feature>
<feature type="transmembrane region" description="Helical" evidence="1">
    <location>
        <begin position="56"/>
        <end position="77"/>
    </location>
</feature>
<keyword evidence="1" id="KW-0812">Transmembrane</keyword>
<organism evidence="3 4">
    <name type="scientific">Candidatus Mediterraneibacter quadrami</name>
    <dbReference type="NCBI Taxonomy" id="2838684"/>
    <lineage>
        <taxon>Bacteria</taxon>
        <taxon>Bacillati</taxon>
        <taxon>Bacillota</taxon>
        <taxon>Clostridia</taxon>
        <taxon>Lachnospirales</taxon>
        <taxon>Lachnospiraceae</taxon>
        <taxon>Mediterraneibacter</taxon>
    </lineage>
</organism>
<dbReference type="InterPro" id="IPR012867">
    <property type="entry name" value="DUF1648"/>
</dbReference>
<evidence type="ECO:0000313" key="3">
    <source>
        <dbReference type="EMBL" id="HJD43129.1"/>
    </source>
</evidence>
<accession>A0A9D2U8G1</accession>